<keyword evidence="2" id="KW-0805">Transcription regulation</keyword>
<evidence type="ECO:0000256" key="1">
    <source>
        <dbReference type="ARBA" id="ARBA00004123"/>
    </source>
</evidence>
<comment type="subcellular location">
    <subcellularLocation>
        <location evidence="1">Nucleus</location>
    </subcellularLocation>
</comment>
<evidence type="ECO:0000259" key="7">
    <source>
        <dbReference type="PROSITE" id="PS50863"/>
    </source>
</evidence>
<dbReference type="Proteomes" id="UP000189703">
    <property type="component" value="Unplaced"/>
</dbReference>
<dbReference type="InParanoid" id="A0A1U8AE36"/>
<dbReference type="InterPro" id="IPR050655">
    <property type="entry name" value="Plant_B3_domain"/>
</dbReference>
<name>A0A1U8AE36_NELNU</name>
<dbReference type="AlphaFoldDB" id="A0A1U8AE36"/>
<feature type="domain" description="TF-B3" evidence="7">
    <location>
        <begin position="283"/>
        <end position="380"/>
    </location>
</feature>
<dbReference type="FunCoup" id="A0A1U8AE36">
    <property type="interactions" value="3816"/>
</dbReference>
<dbReference type="RefSeq" id="XP_010263798.1">
    <property type="nucleotide sequence ID" value="XM_010265496.2"/>
</dbReference>
<accession>A0A1U8AE36</accession>
<evidence type="ECO:0000313" key="9">
    <source>
        <dbReference type="RefSeq" id="XP_010263798.1"/>
    </source>
</evidence>
<evidence type="ECO:0000256" key="2">
    <source>
        <dbReference type="ARBA" id="ARBA00023015"/>
    </source>
</evidence>
<keyword evidence="4" id="KW-0804">Transcription</keyword>
<dbReference type="PANTHER" id="PTHR31920">
    <property type="entry name" value="B3 DOMAIN-CONTAINING"/>
    <property type="match status" value="1"/>
</dbReference>
<dbReference type="OMA" id="YRIMTED"/>
<evidence type="ECO:0000256" key="6">
    <source>
        <dbReference type="SAM" id="MobiDB-lite"/>
    </source>
</evidence>
<keyword evidence="5" id="KW-0539">Nucleus</keyword>
<dbReference type="PANTHER" id="PTHR31920:SF37">
    <property type="entry name" value="B3 DOMAIN-CONTAINING TRANSCRIPTION FACTOR VRN1"/>
    <property type="match status" value="1"/>
</dbReference>
<dbReference type="Gene3D" id="2.40.330.10">
    <property type="entry name" value="DNA-binding pseudobarrel domain"/>
    <property type="match status" value="2"/>
</dbReference>
<evidence type="ECO:0000256" key="3">
    <source>
        <dbReference type="ARBA" id="ARBA00023125"/>
    </source>
</evidence>
<evidence type="ECO:0000256" key="5">
    <source>
        <dbReference type="ARBA" id="ARBA00023242"/>
    </source>
</evidence>
<evidence type="ECO:0000313" key="8">
    <source>
        <dbReference type="Proteomes" id="UP000189703"/>
    </source>
</evidence>
<dbReference type="InterPro" id="IPR003340">
    <property type="entry name" value="B3_DNA-bd"/>
</dbReference>
<feature type="compositionally biased region" description="Polar residues" evidence="6">
    <location>
        <begin position="202"/>
        <end position="222"/>
    </location>
</feature>
<feature type="compositionally biased region" description="Basic and acidic residues" evidence="6">
    <location>
        <begin position="174"/>
        <end position="200"/>
    </location>
</feature>
<dbReference type="KEGG" id="nnu:104601974"/>
<gene>
    <name evidence="9" type="primary">LOC104601974</name>
</gene>
<evidence type="ECO:0000256" key="4">
    <source>
        <dbReference type="ARBA" id="ARBA00023163"/>
    </source>
</evidence>
<dbReference type="InterPro" id="IPR015300">
    <property type="entry name" value="DNA-bd_pseudobarrel_sf"/>
</dbReference>
<dbReference type="SUPFAM" id="SSF101936">
    <property type="entry name" value="DNA-binding pseudobarrel domain"/>
    <property type="match status" value="2"/>
</dbReference>
<dbReference type="CDD" id="cd10017">
    <property type="entry name" value="B3_DNA"/>
    <property type="match status" value="2"/>
</dbReference>
<dbReference type="GeneID" id="104601974"/>
<dbReference type="eggNOG" id="ENOG502RXD2">
    <property type="taxonomic scope" value="Eukaryota"/>
</dbReference>
<organism evidence="8 9">
    <name type="scientific">Nelumbo nucifera</name>
    <name type="common">Sacred lotus</name>
    <dbReference type="NCBI Taxonomy" id="4432"/>
    <lineage>
        <taxon>Eukaryota</taxon>
        <taxon>Viridiplantae</taxon>
        <taxon>Streptophyta</taxon>
        <taxon>Embryophyta</taxon>
        <taxon>Tracheophyta</taxon>
        <taxon>Spermatophyta</taxon>
        <taxon>Magnoliopsida</taxon>
        <taxon>Proteales</taxon>
        <taxon>Nelumbonaceae</taxon>
        <taxon>Nelumbo</taxon>
    </lineage>
</organism>
<proteinExistence type="predicted"/>
<reference evidence="9" key="1">
    <citation type="submission" date="2025-08" db="UniProtKB">
        <authorList>
            <consortium name="RefSeq"/>
        </authorList>
    </citation>
    <scope>IDENTIFICATION</scope>
</reference>
<feature type="region of interest" description="Disordered" evidence="6">
    <location>
        <begin position="164"/>
        <end position="255"/>
    </location>
</feature>
<dbReference type="GO" id="GO:0003677">
    <property type="term" value="F:DNA binding"/>
    <property type="evidence" value="ECO:0007669"/>
    <property type="project" value="UniProtKB-KW"/>
</dbReference>
<dbReference type="PROSITE" id="PS50863">
    <property type="entry name" value="B3"/>
    <property type="match status" value="2"/>
</dbReference>
<keyword evidence="8" id="KW-1185">Reference proteome</keyword>
<dbReference type="Pfam" id="PF02362">
    <property type="entry name" value="B3"/>
    <property type="match status" value="2"/>
</dbReference>
<sequence length="382" mass="43384">MNRRRSCQDSSDVSSISWVKSFHFFKIIHSSILQQRQLVIPEKFVRKLRGNLSTVAVLTVPSGKVWRIGLKKVNGKLWFQKGWQEFVEYHSLGEGHVLVFRYEGNSHFHVLIFDTTASEIEYPCDHTENHLETSLIPCKVKEEILQEDSLEILDVFPPSLGNPASLATPSSKGVIKERLEDQCTTRGRRENHPRWSRKSEPSCGTKNHGNGNPHPQASSTPSVGHKGMHGFAETEKKSAITSGTKRRPDSRAFATRGLTIQERSRVGKAARAFKSKNPFVSVIMRPSYVGGGGRGCSLDLPMEFCRIYLTEEMQRNIKMEDSDGRSWSARLFFEGNGAVRICKGWRKFVRENHLKLGDICIFELVERNPVKLKIVIFRMAEN</sequence>
<dbReference type="OrthoDB" id="623918at2759"/>
<feature type="domain" description="TF-B3" evidence="7">
    <location>
        <begin position="23"/>
        <end position="116"/>
    </location>
</feature>
<protein>
    <submittedName>
        <fullName evidence="9">B3 domain-containing transcription factor VRN1-like isoform X1</fullName>
    </submittedName>
</protein>
<keyword evidence="3" id="KW-0238">DNA-binding</keyword>
<dbReference type="STRING" id="4432.A0A1U8AE36"/>
<dbReference type="GO" id="GO:0005634">
    <property type="term" value="C:nucleus"/>
    <property type="evidence" value="ECO:0007669"/>
    <property type="project" value="UniProtKB-SubCell"/>
</dbReference>
<dbReference type="SMART" id="SM01019">
    <property type="entry name" value="B3"/>
    <property type="match status" value="2"/>
</dbReference>